<reference evidence="1" key="1">
    <citation type="submission" date="2012-10" db="EMBL/GenBank/DDBJ databases">
        <authorList>
            <person name="Harkins D.M."/>
            <person name="Durkin A.S."/>
            <person name="Brinkac L.M."/>
            <person name="Haft D.H."/>
            <person name="Selengut J.D."/>
            <person name="Sanka R."/>
            <person name="DePew J."/>
            <person name="Purushe J."/>
            <person name="Matthias M.A."/>
            <person name="Vinetz J.M."/>
            <person name="Sutton G.G."/>
            <person name="Nierman W.C."/>
            <person name="Fouts D.E."/>
        </authorList>
    </citation>
    <scope>NUCLEOTIDE SEQUENCE [LARGE SCALE GENOMIC DNA]</scope>
    <source>
        <strain evidence="1">MOR084</strain>
    </source>
</reference>
<dbReference type="RefSeq" id="WP_004475700.1">
    <property type="nucleotide sequence ID" value="NZ_AHON02000063.1"/>
</dbReference>
<sequence length="72" mass="8876">MITQYKIEHWKRSLYLSQRIDDKNSLRTDKQIEDRLLTRCALMEEFLRERSALDQFHEWRRAQEVGDEAYSQ</sequence>
<organism evidence="1 2">
    <name type="scientific">Leptospira santarosai str. MOR084</name>
    <dbReference type="NCBI Taxonomy" id="1049984"/>
    <lineage>
        <taxon>Bacteria</taxon>
        <taxon>Pseudomonadati</taxon>
        <taxon>Spirochaetota</taxon>
        <taxon>Spirochaetia</taxon>
        <taxon>Leptospirales</taxon>
        <taxon>Leptospiraceae</taxon>
        <taxon>Leptospira</taxon>
    </lineage>
</organism>
<gene>
    <name evidence="1" type="ORF">LEP1GSC179_3025</name>
</gene>
<comment type="caution">
    <text evidence="1">The sequence shown here is derived from an EMBL/GenBank/DDBJ whole genome shotgun (WGS) entry which is preliminary data.</text>
</comment>
<keyword evidence="2" id="KW-1185">Reference proteome</keyword>
<proteinExistence type="predicted"/>
<dbReference type="EMBL" id="AHON02000063">
    <property type="protein sequence ID" value="EKO32732.1"/>
    <property type="molecule type" value="Genomic_DNA"/>
</dbReference>
<evidence type="ECO:0000313" key="2">
    <source>
        <dbReference type="Proteomes" id="UP000006329"/>
    </source>
</evidence>
<protein>
    <submittedName>
        <fullName evidence="1">Uncharacterized protein</fullName>
    </submittedName>
</protein>
<dbReference type="Proteomes" id="UP000006329">
    <property type="component" value="Unassembled WGS sequence"/>
</dbReference>
<dbReference type="AlphaFoldDB" id="A0A0E2BBJ5"/>
<accession>A0A0E2BBJ5</accession>
<name>A0A0E2BBJ5_9LEPT</name>
<evidence type="ECO:0000313" key="1">
    <source>
        <dbReference type="EMBL" id="EKO32732.1"/>
    </source>
</evidence>